<sequence>MFNNNNKNKKTTYQSFDSWINTAKNSINELIEEAEREIEEEEKKKKQSFEPSKKPTVFRKFSDNKEVKELFPRNKNKSVMDKRSHEGKVNSKGSISGKTMMGSEGDPVNPDLRRRLEEKRARELREKRKEKIYKKDANYKRKSVREAEKHEIIESYKKTFKNKADFRKAIIMSEILAPPLAKRKKF</sequence>
<gene>
    <name evidence="2" type="ORF">ACCQ41_05115</name>
</gene>
<evidence type="ECO:0000256" key="1">
    <source>
        <dbReference type="SAM" id="MobiDB-lite"/>
    </source>
</evidence>
<evidence type="ECO:0000313" key="2">
    <source>
        <dbReference type="EMBL" id="MFO3665622.1"/>
    </source>
</evidence>
<protein>
    <submittedName>
        <fullName evidence="2">Uncharacterized protein</fullName>
    </submittedName>
</protein>
<reference evidence="2 3" key="1">
    <citation type="journal article" date="2025" name="Anaerobe">
        <title>Description of Anaerococcus kampingiae sp. nov., Anaerococcus groningensis sp. nov., Anaerococcus martiniensis sp. nov., and Anaerococcus cruorum sp. nov., isolated from human clinical specimens.</title>
        <authorList>
            <person name="Boiten K.E."/>
            <person name="Meijer J."/>
            <person name="van Wezel E.M."/>
            <person name="Veloo A.C.M."/>
        </authorList>
    </citation>
    <scope>NUCLEOTIDE SEQUENCE [LARGE SCALE GENOMIC DNA]</scope>
    <source>
        <strain evidence="2 3">ENR0831</strain>
    </source>
</reference>
<feature type="compositionally biased region" description="Basic and acidic residues" evidence="1">
    <location>
        <begin position="60"/>
        <end position="89"/>
    </location>
</feature>
<feature type="region of interest" description="Disordered" evidence="1">
    <location>
        <begin position="36"/>
        <end position="115"/>
    </location>
</feature>
<accession>A0ABW9M8I0</accession>
<name>A0ABW9M8I0_9FIRM</name>
<organism evidence="2 3">
    <name type="scientific">Anaerococcus martiniensis</name>
    <dbReference type="NCBI Taxonomy" id="3115615"/>
    <lineage>
        <taxon>Bacteria</taxon>
        <taxon>Bacillati</taxon>
        <taxon>Bacillota</taxon>
        <taxon>Tissierellia</taxon>
        <taxon>Tissierellales</taxon>
        <taxon>Peptoniphilaceae</taxon>
        <taxon>Anaerococcus</taxon>
    </lineage>
</organism>
<dbReference type="EMBL" id="JBGMEI010000006">
    <property type="protein sequence ID" value="MFO3665622.1"/>
    <property type="molecule type" value="Genomic_DNA"/>
</dbReference>
<evidence type="ECO:0000313" key="3">
    <source>
        <dbReference type="Proteomes" id="UP001637996"/>
    </source>
</evidence>
<feature type="compositionally biased region" description="Basic and acidic residues" evidence="1">
    <location>
        <begin position="41"/>
        <end position="53"/>
    </location>
</feature>
<keyword evidence="3" id="KW-1185">Reference proteome</keyword>
<dbReference type="Proteomes" id="UP001637996">
    <property type="component" value="Unassembled WGS sequence"/>
</dbReference>
<comment type="caution">
    <text evidence="2">The sequence shown here is derived from an EMBL/GenBank/DDBJ whole genome shotgun (WGS) entry which is preliminary data.</text>
</comment>
<proteinExistence type="predicted"/>
<dbReference type="RefSeq" id="WP_410031302.1">
    <property type="nucleotide sequence ID" value="NZ_JBGMEI010000006.1"/>
</dbReference>